<feature type="compositionally biased region" description="Low complexity" evidence="9">
    <location>
        <begin position="150"/>
        <end position="165"/>
    </location>
</feature>
<reference evidence="11" key="2">
    <citation type="submission" date="2010-11" db="EMBL/GenBank/DDBJ databases">
        <authorList>
            <consortium name="The Broad Institute Genome Sequencing Platform"/>
            <person name="Earl A."/>
            <person name="Ward D."/>
            <person name="Feldgarden M."/>
            <person name="Gevers D."/>
            <person name="Butler R."/>
            <person name="Young S.K."/>
            <person name="Zeng Q."/>
            <person name="Gargeya S."/>
            <person name="Fitzgerald M."/>
            <person name="Haas B."/>
            <person name="Abouelleil A."/>
            <person name="Alvarado L."/>
            <person name="Arachchi H.M."/>
            <person name="Berlin A."/>
            <person name="Brown A."/>
            <person name="Chapman S.B."/>
            <person name="Chen Z."/>
            <person name="Dunbar C."/>
            <person name="Freedman E."/>
            <person name="Gearin G."/>
            <person name="Gellesch M."/>
            <person name="Goldberg J."/>
            <person name="Griggs A."/>
            <person name="Gujja S."/>
            <person name="Heilman E."/>
            <person name="Heiman D."/>
            <person name="Howarth C."/>
            <person name="Larson L."/>
            <person name="Lui A."/>
            <person name="MacDonald P.J.P."/>
            <person name="Mehta T."/>
            <person name="Montmayeur A."/>
            <person name="Murphy C."/>
            <person name="Neiman D."/>
            <person name="Pearson M."/>
            <person name="Priest M."/>
            <person name="Roberts A."/>
            <person name="Saif S."/>
            <person name="Shea T."/>
            <person name="Shenoy N."/>
            <person name="Sisk P."/>
            <person name="Stolte C."/>
            <person name="Sykes S."/>
            <person name="White J."/>
            <person name="Yandava C."/>
            <person name="Wortman J."/>
            <person name="Nusbaum C."/>
            <person name="Birren B."/>
        </authorList>
    </citation>
    <scope>NUCLEOTIDE SEQUENCE</scope>
    <source>
        <strain evidence="11">P1A1 Lamole</strain>
    </source>
</reference>
<feature type="region of interest" description="Disordered" evidence="9">
    <location>
        <begin position="92"/>
        <end position="344"/>
    </location>
</feature>
<feature type="domain" description="Protein kinase" evidence="10">
    <location>
        <begin position="439"/>
        <end position="833"/>
    </location>
</feature>
<feature type="compositionally biased region" description="Low complexity" evidence="9">
    <location>
        <begin position="983"/>
        <end position="992"/>
    </location>
</feature>
<dbReference type="HOGENOM" id="CLU_252993_0_0_1"/>
<evidence type="ECO:0000256" key="5">
    <source>
        <dbReference type="ARBA" id="ARBA00022777"/>
    </source>
</evidence>
<keyword evidence="2 11" id="KW-0723">Serine/threonine-protein kinase</keyword>
<feature type="compositionally biased region" description="Basic and acidic residues" evidence="9">
    <location>
        <begin position="1280"/>
        <end position="1294"/>
    </location>
</feature>
<dbReference type="EnsemblFungi" id="MVLG_05929T0">
    <property type="protein sequence ID" value="MVLG_05929T0"/>
    <property type="gene ID" value="MVLG_05929"/>
</dbReference>
<evidence type="ECO:0000313" key="11">
    <source>
        <dbReference type="EMBL" id="KDE03594.1"/>
    </source>
</evidence>
<feature type="compositionally biased region" description="Low complexity" evidence="9">
    <location>
        <begin position="107"/>
        <end position="126"/>
    </location>
</feature>
<dbReference type="InterPro" id="IPR011009">
    <property type="entry name" value="Kinase-like_dom_sf"/>
</dbReference>
<evidence type="ECO:0000256" key="2">
    <source>
        <dbReference type="ARBA" id="ARBA00022527"/>
    </source>
</evidence>
<dbReference type="GO" id="GO:0005634">
    <property type="term" value="C:nucleus"/>
    <property type="evidence" value="ECO:0007669"/>
    <property type="project" value="TreeGrafter"/>
</dbReference>
<comment type="catalytic activity">
    <reaction evidence="8">
        <text>L-seryl-[protein] + ATP = O-phospho-L-seryl-[protein] + ADP + H(+)</text>
        <dbReference type="Rhea" id="RHEA:17989"/>
        <dbReference type="Rhea" id="RHEA-COMP:9863"/>
        <dbReference type="Rhea" id="RHEA-COMP:11604"/>
        <dbReference type="ChEBI" id="CHEBI:15378"/>
        <dbReference type="ChEBI" id="CHEBI:29999"/>
        <dbReference type="ChEBI" id="CHEBI:30616"/>
        <dbReference type="ChEBI" id="CHEBI:83421"/>
        <dbReference type="ChEBI" id="CHEBI:456216"/>
        <dbReference type="EC" id="2.7.11.1"/>
    </reaction>
</comment>
<dbReference type="GO" id="GO:0004674">
    <property type="term" value="F:protein serine/threonine kinase activity"/>
    <property type="evidence" value="ECO:0007669"/>
    <property type="project" value="UniProtKB-KW"/>
</dbReference>
<feature type="compositionally biased region" description="Polar residues" evidence="9">
    <location>
        <begin position="55"/>
        <end position="70"/>
    </location>
</feature>
<dbReference type="Pfam" id="PF00069">
    <property type="entry name" value="Pkinase"/>
    <property type="match status" value="2"/>
</dbReference>
<feature type="compositionally biased region" description="Basic and acidic residues" evidence="9">
    <location>
        <begin position="935"/>
        <end position="948"/>
    </location>
</feature>
<feature type="compositionally biased region" description="Low complexity" evidence="9">
    <location>
        <begin position="191"/>
        <end position="206"/>
    </location>
</feature>
<gene>
    <name evidence="11" type="ORF">MVLG_05929</name>
</gene>
<feature type="compositionally biased region" description="Basic and acidic residues" evidence="9">
    <location>
        <begin position="1379"/>
        <end position="1388"/>
    </location>
</feature>
<feature type="region of interest" description="Disordered" evidence="9">
    <location>
        <begin position="935"/>
        <end position="1163"/>
    </location>
</feature>
<evidence type="ECO:0000256" key="6">
    <source>
        <dbReference type="ARBA" id="ARBA00022840"/>
    </source>
</evidence>
<feature type="region of interest" description="Disordered" evidence="9">
    <location>
        <begin position="1"/>
        <end position="75"/>
    </location>
</feature>
<evidence type="ECO:0000313" key="13">
    <source>
        <dbReference type="Proteomes" id="UP000017200"/>
    </source>
</evidence>
<organism evidence="11">
    <name type="scientific">Microbotryum lychnidis-dioicae (strain p1A1 Lamole / MvSl-1064)</name>
    <name type="common">Anther smut fungus</name>
    <dbReference type="NCBI Taxonomy" id="683840"/>
    <lineage>
        <taxon>Eukaryota</taxon>
        <taxon>Fungi</taxon>
        <taxon>Dikarya</taxon>
        <taxon>Basidiomycota</taxon>
        <taxon>Pucciniomycotina</taxon>
        <taxon>Microbotryomycetes</taxon>
        <taxon>Microbotryales</taxon>
        <taxon>Microbotryaceae</taxon>
        <taxon>Microbotryum</taxon>
    </lineage>
</organism>
<dbReference type="Gene3D" id="1.10.510.10">
    <property type="entry name" value="Transferase(Phosphotransferase) domain 1"/>
    <property type="match status" value="1"/>
</dbReference>
<keyword evidence="6" id="KW-0067">ATP-binding</keyword>
<dbReference type="InterPro" id="IPR008271">
    <property type="entry name" value="Ser/Thr_kinase_AS"/>
</dbReference>
<dbReference type="InterPro" id="IPR000719">
    <property type="entry name" value="Prot_kinase_dom"/>
</dbReference>
<reference evidence="11 13" key="3">
    <citation type="journal article" date="2015" name="BMC Genomics">
        <title>Sex and parasites: genomic and transcriptomic analysis of Microbotryum lychnidis-dioicae, the biotrophic and plant-castrating anther smut fungus.</title>
        <authorList>
            <person name="Perlin M.H."/>
            <person name="Amselem J."/>
            <person name="Fontanillas E."/>
            <person name="Toh S.S."/>
            <person name="Chen Z."/>
            <person name="Goldberg J."/>
            <person name="Duplessis S."/>
            <person name="Henrissat B."/>
            <person name="Young S."/>
            <person name="Zeng Q."/>
            <person name="Aguileta G."/>
            <person name="Petit E."/>
            <person name="Badouin H."/>
            <person name="Andrews J."/>
            <person name="Razeeq D."/>
            <person name="Gabaldon T."/>
            <person name="Quesneville H."/>
            <person name="Giraud T."/>
            <person name="Hood M.E."/>
            <person name="Schultz D.J."/>
            <person name="Cuomo C.A."/>
        </authorList>
    </citation>
    <scope>NUCLEOTIDE SEQUENCE [LARGE SCALE GENOMIC DNA]</scope>
    <source>
        <strain evidence="13">p1A1 Lamole</strain>
        <strain evidence="11">P1A1 Lamole</strain>
    </source>
</reference>
<evidence type="ECO:0000256" key="7">
    <source>
        <dbReference type="ARBA" id="ARBA00047899"/>
    </source>
</evidence>
<keyword evidence="3" id="KW-0808">Transferase</keyword>
<name>U5HFQ3_USTV1</name>
<dbReference type="SUPFAM" id="SSF56112">
    <property type="entry name" value="Protein kinase-like (PK-like)"/>
    <property type="match status" value="1"/>
</dbReference>
<keyword evidence="13" id="KW-1185">Reference proteome</keyword>
<protein>
    <recommendedName>
        <fullName evidence="1">non-specific serine/threonine protein kinase</fullName>
        <ecNumber evidence="1">2.7.11.1</ecNumber>
    </recommendedName>
</protein>
<feature type="compositionally biased region" description="Polar residues" evidence="9">
    <location>
        <begin position="1298"/>
        <end position="1324"/>
    </location>
</feature>
<keyword evidence="4" id="KW-0547">Nucleotide-binding</keyword>
<dbReference type="PANTHER" id="PTHR24343:SF449">
    <property type="entry name" value="SERINE_THREONINE PROTEIN KINASE"/>
    <property type="match status" value="1"/>
</dbReference>
<dbReference type="SMART" id="SM00220">
    <property type="entry name" value="S_TKc"/>
    <property type="match status" value="1"/>
</dbReference>
<dbReference type="EMBL" id="AEIJ01000650">
    <property type="status" value="NOT_ANNOTATED_CDS"/>
    <property type="molecule type" value="Genomic_DNA"/>
</dbReference>
<keyword evidence="5 11" id="KW-0418">Kinase</keyword>
<dbReference type="PANTHER" id="PTHR24343">
    <property type="entry name" value="SERINE/THREONINE KINASE"/>
    <property type="match status" value="1"/>
</dbReference>
<feature type="compositionally biased region" description="Acidic residues" evidence="9">
    <location>
        <begin position="213"/>
        <end position="227"/>
    </location>
</feature>
<reference evidence="12" key="4">
    <citation type="submission" date="2015-06" db="UniProtKB">
        <authorList>
            <consortium name="EnsemblFungi"/>
        </authorList>
    </citation>
    <scope>IDENTIFICATION</scope>
</reference>
<feature type="compositionally biased region" description="Polar residues" evidence="9">
    <location>
        <begin position="92"/>
        <end position="106"/>
    </location>
</feature>
<dbReference type="OMA" id="PEHEYIV"/>
<proteinExistence type="predicted"/>
<feature type="region of interest" description="Disordered" evidence="9">
    <location>
        <begin position="890"/>
        <end position="913"/>
    </location>
</feature>
<feature type="region of interest" description="Disordered" evidence="9">
    <location>
        <begin position="1209"/>
        <end position="1331"/>
    </location>
</feature>
<dbReference type="InParanoid" id="U5HFQ3"/>
<feature type="region of interest" description="Disordered" evidence="9">
    <location>
        <begin position="1356"/>
        <end position="1436"/>
    </location>
</feature>
<feature type="compositionally biased region" description="Low complexity" evidence="9">
    <location>
        <begin position="1412"/>
        <end position="1431"/>
    </location>
</feature>
<reference evidence="13" key="1">
    <citation type="submission" date="2010-11" db="EMBL/GenBank/DDBJ databases">
        <title>The genome sequence of Microbotryum violaceum strain p1A1 Lamole.</title>
        <authorList>
            <person name="Cuomo C."/>
            <person name="Perlin M."/>
            <person name="Young S.K."/>
            <person name="Zeng Q."/>
            <person name="Gargeya S."/>
            <person name="Alvarado L."/>
            <person name="Berlin A."/>
            <person name="Chapman S.B."/>
            <person name="Chen Z."/>
            <person name="Freedman E."/>
            <person name="Gellesch M."/>
            <person name="Goldberg J."/>
            <person name="Griggs A."/>
            <person name="Gujja S."/>
            <person name="Heilman E."/>
            <person name="Heiman D."/>
            <person name="Howarth C."/>
            <person name="Mehta T."/>
            <person name="Neiman D."/>
            <person name="Pearson M."/>
            <person name="Roberts A."/>
            <person name="Saif S."/>
            <person name="Shea T."/>
            <person name="Shenoy N."/>
            <person name="Sisk P."/>
            <person name="Stolte C."/>
            <person name="Sykes S."/>
            <person name="White J."/>
            <person name="Yandava C."/>
            <person name="Haas B."/>
            <person name="Nusbaum C."/>
            <person name="Birren B."/>
        </authorList>
    </citation>
    <scope>NUCLEOTIDE SEQUENCE [LARGE SCALE GENOMIC DNA]</scope>
    <source>
        <strain evidence="13">p1A1 Lamole</strain>
    </source>
</reference>
<feature type="compositionally biased region" description="Basic residues" evidence="9">
    <location>
        <begin position="1070"/>
        <end position="1082"/>
    </location>
</feature>
<dbReference type="EC" id="2.7.11.1" evidence="1"/>
<feature type="compositionally biased region" description="Basic and acidic residues" evidence="9">
    <location>
        <begin position="1049"/>
        <end position="1059"/>
    </location>
</feature>
<dbReference type="Proteomes" id="UP000017200">
    <property type="component" value="Unassembled WGS sequence"/>
</dbReference>
<evidence type="ECO:0000256" key="1">
    <source>
        <dbReference type="ARBA" id="ARBA00012513"/>
    </source>
</evidence>
<dbReference type="PROSITE" id="PS00108">
    <property type="entry name" value="PROTEIN_KINASE_ST"/>
    <property type="match status" value="1"/>
</dbReference>
<feature type="compositionally biased region" description="Polar residues" evidence="9">
    <location>
        <begin position="1"/>
        <end position="10"/>
    </location>
</feature>
<comment type="catalytic activity">
    <reaction evidence="7">
        <text>L-threonyl-[protein] + ATP = O-phospho-L-threonyl-[protein] + ADP + H(+)</text>
        <dbReference type="Rhea" id="RHEA:46608"/>
        <dbReference type="Rhea" id="RHEA-COMP:11060"/>
        <dbReference type="Rhea" id="RHEA-COMP:11605"/>
        <dbReference type="ChEBI" id="CHEBI:15378"/>
        <dbReference type="ChEBI" id="CHEBI:30013"/>
        <dbReference type="ChEBI" id="CHEBI:30616"/>
        <dbReference type="ChEBI" id="CHEBI:61977"/>
        <dbReference type="ChEBI" id="CHEBI:456216"/>
        <dbReference type="EC" id="2.7.11.1"/>
    </reaction>
</comment>
<feature type="compositionally biased region" description="Basic and acidic residues" evidence="9">
    <location>
        <begin position="1107"/>
        <end position="1116"/>
    </location>
</feature>
<evidence type="ECO:0000256" key="3">
    <source>
        <dbReference type="ARBA" id="ARBA00022679"/>
    </source>
</evidence>
<feature type="compositionally biased region" description="Pro residues" evidence="9">
    <location>
        <begin position="15"/>
        <end position="31"/>
    </location>
</feature>
<dbReference type="Gene3D" id="3.30.200.20">
    <property type="entry name" value="Phosphorylase Kinase, domain 1"/>
    <property type="match status" value="1"/>
</dbReference>
<accession>U5HFQ3</accession>
<dbReference type="OrthoDB" id="2537131at2759"/>
<feature type="compositionally biased region" description="Low complexity" evidence="9">
    <location>
        <begin position="228"/>
        <end position="241"/>
    </location>
</feature>
<dbReference type="STRING" id="683840.U5HFQ3"/>
<evidence type="ECO:0000259" key="10">
    <source>
        <dbReference type="PROSITE" id="PS50011"/>
    </source>
</evidence>
<evidence type="ECO:0000313" key="12">
    <source>
        <dbReference type="EnsemblFungi" id="MVLG_05929T0"/>
    </source>
</evidence>
<feature type="compositionally biased region" description="Polar residues" evidence="9">
    <location>
        <begin position="1235"/>
        <end position="1252"/>
    </location>
</feature>
<feature type="compositionally biased region" description="Low complexity" evidence="9">
    <location>
        <begin position="1150"/>
        <end position="1163"/>
    </location>
</feature>
<evidence type="ECO:0000256" key="4">
    <source>
        <dbReference type="ARBA" id="ARBA00022741"/>
    </source>
</evidence>
<feature type="compositionally biased region" description="Polar residues" evidence="9">
    <location>
        <begin position="998"/>
        <end position="1008"/>
    </location>
</feature>
<dbReference type="GO" id="GO:0005524">
    <property type="term" value="F:ATP binding"/>
    <property type="evidence" value="ECO:0007669"/>
    <property type="project" value="UniProtKB-KW"/>
</dbReference>
<sequence length="1523" mass="163587">MALSPTSVSAFKSPVVPPPNRADFPPRSPPRSPRRSSTPLVVADSSIDPHARNGSPLSAMSSNGRPSGVQSRRAAAVSLGLGVSFAPLVCDPTNSFSRATSPNSVHSPSPQRAASPRSDSVQSSSSTRDHSRHGSFSATSGAAMPVGGVSTPSSSRLPSRRPSLTHLASFLSGIEHHARVRDPGPSGGRGVSRSASRSQSRAGQRRPATAYDGDFDEEELDDIDDDASSSVSGLASAISSAARRRAGSRASSVAAASRRSSINLSSERRSPHPFLHPLVRDNTTGGPSPLVKSPPSSNDGSSGWGRRRDLADDDDDDGSGWGDKTATPVPRDLATNRTFVPPMTPRVLSTEMDEEPFLDTAPNSPHSTAKRVRSFSALGEAADPSVVSDADLSSVDVFEEGERVGVDIWLEGRGGWVRDCFGSNSEGGPGNGIGGPKELEIERRLGEGTYAIVYLVREILYDPVTDDGDDILSPIDPMTSFQFDSIGSTVQSDSTRPRIQSWASDPFAAPSQPTYGKHFALKCLCKKDLTDDLIEVQRGEAILHRALPEHEYIVRLYGAYETDDWLFLVLEYCPGRDLFYWLLESQNDDEIPESLRASPRRRDGLLDEDDLEGALSRTITASNALDIIDATPPSPSLLSSTTNSHTTSRKRLRLVSRMFAQMCQAVQACHDVGIAHRDIKPENFIVMDGRNGGEGLTGSRVVVKITDWGLGTREAECEDFDCGSKPYMAYECRNNLAPTYDPRQADVWSLGLVLLNLLYHRNPWADPSLDDPDFAEYVQDGRFFLQNRFEGMSDEVATFLTDRVFCDVLEKEPNGEQRRRVSAGEFGRWASRLVIMLSADHRPAGGNPFTAEMVASARPSAPSDNFFERLVATTPKSPLAGGPLSGGGASLLSQFAPRPSNLSSGGPPPAVAALTPRLMDQLPIDLREELPKVIEEPEKEAFKDERKPVPQVWKPSALSPSGFSDDESLPSPSFSPLIAPARLPHSPSTPLVPLSPPFATTSLPTSSQTEKEETPPPQSTTVHKIELPPLSRRKSSTHENSSNDLTLVSEDKDKSDSERGSPPIGLTEKPKRRKRGARKSKSTRLAGDISPSMESIHTPGSPTGRLAAHEHQDRVLQDLASASQNLARELSKTPRSHSTHDHRSLRHRSSYQTSSSAASVRSSSAAIDIVDQVAKKPVKTGGVFGRFKTLVTEGNPDLLAFKQRAAERDASIGAKADTYSAPAKMQGAPRRHETPLSSRRSVGTQSWSSTRSIEGDDAVRGRVGAAGETAGPVHWSSTSSRRERLDRQRRRTGEGDLSPSSSSRNGTATSLSSAAFDSRNNTPLSSFSSVNSDTFSSMHAHQAMQPVATVRDWRIASPRSTSRERLACTTRSRAPTLESVRKSIKDSSHSPPRLISDPKPKLVDAATDTSDLVSPVLPASPTLSSTSTRTLAPPPPPLAALPIPISKGKPKLSDPITRPWSANAITGRSNSASTPSFVNDLTSALPVAVVAPPAPPPVKAPNKLAKMLNSISVFNSRPASAGA</sequence>
<feature type="compositionally biased region" description="Polar residues" evidence="9">
    <location>
        <begin position="1092"/>
        <end position="1101"/>
    </location>
</feature>
<evidence type="ECO:0000256" key="8">
    <source>
        <dbReference type="ARBA" id="ARBA00048679"/>
    </source>
</evidence>
<dbReference type="EMBL" id="GL541733">
    <property type="protein sequence ID" value="KDE03594.1"/>
    <property type="molecule type" value="Genomic_DNA"/>
</dbReference>
<evidence type="ECO:0000256" key="9">
    <source>
        <dbReference type="SAM" id="MobiDB-lite"/>
    </source>
</evidence>
<feature type="compositionally biased region" description="Low complexity" evidence="9">
    <location>
        <begin position="248"/>
        <end position="262"/>
    </location>
</feature>
<dbReference type="PROSITE" id="PS50011">
    <property type="entry name" value="PROTEIN_KINASE_DOM"/>
    <property type="match status" value="1"/>
</dbReference>
<dbReference type="GO" id="GO:0005737">
    <property type="term" value="C:cytoplasm"/>
    <property type="evidence" value="ECO:0007669"/>
    <property type="project" value="TreeGrafter"/>
</dbReference>